<accession>A0A9J5XKC2</accession>
<evidence type="ECO:0000313" key="5">
    <source>
        <dbReference type="Proteomes" id="UP000824120"/>
    </source>
</evidence>
<dbReference type="AlphaFoldDB" id="A0A9J5XKC2"/>
<dbReference type="Proteomes" id="UP000824120">
    <property type="component" value="Chromosome 9"/>
</dbReference>
<gene>
    <name evidence="4" type="ORF">H5410_048417</name>
</gene>
<evidence type="ECO:0000259" key="3">
    <source>
        <dbReference type="PROSITE" id="PS51752"/>
    </source>
</evidence>
<protein>
    <recommendedName>
        <fullName evidence="3">Jacalin-type lectin domain-containing protein</fullName>
    </recommendedName>
</protein>
<dbReference type="InterPro" id="IPR001229">
    <property type="entry name" value="Jacalin-like_lectin_dom"/>
</dbReference>
<feature type="domain" description="Jacalin-type lectin" evidence="3">
    <location>
        <begin position="68"/>
        <end position="202"/>
    </location>
</feature>
<feature type="non-terminal residue" evidence="4">
    <location>
        <position position="1"/>
    </location>
</feature>
<dbReference type="InterPro" id="IPR036404">
    <property type="entry name" value="Jacalin-like_lectin_dom_sf"/>
</dbReference>
<dbReference type="PROSITE" id="PS51752">
    <property type="entry name" value="JACALIN_LECTIN"/>
    <property type="match status" value="2"/>
</dbReference>
<sequence>MDMVKVDPAKGKGQIGTLWDEKGQGQKHGVDGGENFKSVVFYYPSEFLTSISGSFRSLRNDDRRDMDMIKVGPAGKQGRSATIWDEKGRREIAQIFISYDCNTVYSFHFLFYDEYGNLLSQKHGSEDTDISSSFRSSMDGNSTILSSIAFGTNKGSYGPFGNPSSTNVKHFNFQIGNQLTFGGFYGSTSGGYIDSIGIFKKKTTKKTRNMDMIKVGPAGVQVETSWDERGRTEVAQIFVSYNHDTVRSLQFLFYENDKFVMSNKHGTNACESFCAVTFDYPTEFLTSISGSFRKAYGYCILSSISFGTNKGSYGPFGTPTADANKFTFKMGNYPSFGGFYGTKNHYGVESFGVYMKPITTSTIHFKDPSVKVKKEGVQEKK</sequence>
<evidence type="ECO:0000256" key="2">
    <source>
        <dbReference type="ARBA" id="ARBA00022734"/>
    </source>
</evidence>
<dbReference type="EMBL" id="JACXVP010000009">
    <property type="protein sequence ID" value="KAG5587983.1"/>
    <property type="molecule type" value="Genomic_DNA"/>
</dbReference>
<dbReference type="Pfam" id="PF01419">
    <property type="entry name" value="Jacalin"/>
    <property type="match status" value="2"/>
</dbReference>
<feature type="domain" description="Jacalin-type lectin" evidence="3">
    <location>
        <begin position="212"/>
        <end position="357"/>
    </location>
</feature>
<evidence type="ECO:0000256" key="1">
    <source>
        <dbReference type="ARBA" id="ARBA00006568"/>
    </source>
</evidence>
<comment type="similarity">
    <text evidence="1">Belongs to the jacalin lectin family.</text>
</comment>
<comment type="caution">
    <text evidence="4">The sequence shown here is derived from an EMBL/GenBank/DDBJ whole genome shotgun (WGS) entry which is preliminary data.</text>
</comment>
<dbReference type="GO" id="GO:0030246">
    <property type="term" value="F:carbohydrate binding"/>
    <property type="evidence" value="ECO:0007669"/>
    <property type="project" value="UniProtKB-KW"/>
</dbReference>
<dbReference type="Gene3D" id="2.100.10.30">
    <property type="entry name" value="Jacalin-like lectin domain"/>
    <property type="match status" value="3"/>
</dbReference>
<dbReference type="SMART" id="SM00915">
    <property type="entry name" value="Jacalin"/>
    <property type="match status" value="2"/>
</dbReference>
<name>A0A9J5XKC2_SOLCO</name>
<organism evidence="4 5">
    <name type="scientific">Solanum commersonii</name>
    <name type="common">Commerson's wild potato</name>
    <name type="synonym">Commerson's nightshade</name>
    <dbReference type="NCBI Taxonomy" id="4109"/>
    <lineage>
        <taxon>Eukaryota</taxon>
        <taxon>Viridiplantae</taxon>
        <taxon>Streptophyta</taxon>
        <taxon>Embryophyta</taxon>
        <taxon>Tracheophyta</taxon>
        <taxon>Spermatophyta</taxon>
        <taxon>Magnoliopsida</taxon>
        <taxon>eudicotyledons</taxon>
        <taxon>Gunneridae</taxon>
        <taxon>Pentapetalae</taxon>
        <taxon>asterids</taxon>
        <taxon>lamiids</taxon>
        <taxon>Solanales</taxon>
        <taxon>Solanaceae</taxon>
        <taxon>Solanoideae</taxon>
        <taxon>Solaneae</taxon>
        <taxon>Solanum</taxon>
    </lineage>
</organism>
<dbReference type="OrthoDB" id="581739at2759"/>
<dbReference type="PANTHER" id="PTHR47293">
    <property type="entry name" value="JACALIN-RELATED LECTIN 3"/>
    <property type="match status" value="1"/>
</dbReference>
<proteinExistence type="inferred from homology"/>
<keyword evidence="2" id="KW-0430">Lectin</keyword>
<evidence type="ECO:0000313" key="4">
    <source>
        <dbReference type="EMBL" id="KAG5587983.1"/>
    </source>
</evidence>
<dbReference type="PANTHER" id="PTHR47293:SF70">
    <property type="entry name" value="JACALIN-RELATED LECTIN 24-RELATED"/>
    <property type="match status" value="1"/>
</dbReference>
<reference evidence="4 5" key="1">
    <citation type="submission" date="2020-09" db="EMBL/GenBank/DDBJ databases">
        <title>De no assembly of potato wild relative species, Solanum commersonii.</title>
        <authorList>
            <person name="Cho K."/>
        </authorList>
    </citation>
    <scope>NUCLEOTIDE SEQUENCE [LARGE SCALE GENOMIC DNA]</scope>
    <source>
        <strain evidence="4">LZ3.2</strain>
        <tissue evidence="4">Leaf</tissue>
    </source>
</reference>
<keyword evidence="5" id="KW-1185">Reference proteome</keyword>
<dbReference type="SUPFAM" id="SSF51101">
    <property type="entry name" value="Mannose-binding lectins"/>
    <property type="match status" value="2"/>
</dbReference>